<evidence type="ECO:0000313" key="7">
    <source>
        <dbReference type="Proteomes" id="UP000426444"/>
    </source>
</evidence>
<accession>A0A6I6DB96</accession>
<dbReference type="EMBL" id="CP046457">
    <property type="protein sequence ID" value="QGT98715.1"/>
    <property type="molecule type" value="Genomic_DNA"/>
</dbReference>
<dbReference type="OrthoDB" id="9778912at2"/>
<dbReference type="Pfam" id="PF03060">
    <property type="entry name" value="NMO"/>
    <property type="match status" value="1"/>
</dbReference>
<protein>
    <recommendedName>
        <fullName evidence="2">Probable nitronate monooxygenase</fullName>
    </recommendedName>
</protein>
<keyword evidence="7" id="KW-1185">Reference proteome</keyword>
<reference evidence="7" key="1">
    <citation type="journal article" date="2019" name="Microbiology">
        <title>Complete Genome Sequence of an Uncultured Bacterium of the Candidate Phylum Bipolaricaulota.</title>
        <authorList>
            <person name="Kadnikov V.V."/>
            <person name="Mardanov A.V."/>
            <person name="Beletsky A.V."/>
            <person name="Frank Y.A."/>
            <person name="Karnachuk O.V."/>
            <person name="Ravin N.V."/>
        </authorList>
    </citation>
    <scope>NUCLEOTIDE SEQUENCE [LARGE SCALE GENOMIC DNA]</scope>
</reference>
<name>A0A6I6DB96_9FIRM</name>
<dbReference type="Gene3D" id="3.20.20.70">
    <property type="entry name" value="Aldolase class I"/>
    <property type="match status" value="1"/>
</dbReference>
<dbReference type="AlphaFoldDB" id="A0A6I6DB96"/>
<dbReference type="KEGG" id="salq:SYNTR_0122"/>
<dbReference type="InterPro" id="IPR017569">
    <property type="entry name" value="Enoyl_ACP_red-II_put"/>
</dbReference>
<dbReference type="GO" id="GO:0018580">
    <property type="term" value="F:nitronate monooxygenase activity"/>
    <property type="evidence" value="ECO:0007669"/>
    <property type="project" value="InterPro"/>
</dbReference>
<evidence type="ECO:0000256" key="5">
    <source>
        <dbReference type="ARBA" id="ARBA00023002"/>
    </source>
</evidence>
<dbReference type="PANTHER" id="PTHR32332">
    <property type="entry name" value="2-NITROPROPANE DIOXYGENASE"/>
    <property type="match status" value="1"/>
</dbReference>
<dbReference type="SUPFAM" id="SSF51412">
    <property type="entry name" value="Inosine monophosphate dehydrogenase (IMPDH)"/>
    <property type="match status" value="1"/>
</dbReference>
<evidence type="ECO:0000256" key="1">
    <source>
        <dbReference type="ARBA" id="ARBA00003535"/>
    </source>
</evidence>
<comment type="function">
    <text evidence="1">Nitronate monooxygenase that uses molecular oxygen to catalyze the oxidative denitrification of alkyl nitronates. Acts on propionate 3-nitronate (P3N), the presumed physiological substrate. Probably functions in the detoxification of P3N, a metabolic poison produced by plants and fungi as a defense mechanism.</text>
</comment>
<dbReference type="PANTHER" id="PTHR32332:SF20">
    <property type="entry name" value="2-NITROPROPANE DIOXYGENASE-LIKE PROTEIN"/>
    <property type="match status" value="1"/>
</dbReference>
<sequence length="313" mass="33104">MQLNTKVCDLLNIQYPILQGGMAWIAGGRLAGAVSEAGGLGIIGSGNTPASWLKEEIKVARESTSKNFGVNLMLTSPYLEENLQLTIEEKIPVVTTGGGNPGLYMKTFKEAGIKVIPVVASVALARRLERLGADALIVEGAESGGHIGEMSTMCLVPMVADEVKIPIIAAGGIFDARGLVAALALGAQGVQIGTRFICTPEAKVHQAYQNKVIKAKDRSTVICGQGTGHPVRAIQNNFSREFIKAEKDGIGKEELQTLGKGRYPLAAVDGDVEQGSILAGQISALVKEIQPSSEVVKEIIQESKELLTKLGEF</sequence>
<keyword evidence="5 6" id="KW-0560">Oxidoreductase</keyword>
<dbReference type="Proteomes" id="UP000426444">
    <property type="component" value="Chromosome"/>
</dbReference>
<evidence type="ECO:0000256" key="2">
    <source>
        <dbReference type="ARBA" id="ARBA00013457"/>
    </source>
</evidence>
<proteinExistence type="predicted"/>
<gene>
    <name evidence="6" type="ORF">SYNTR_0122</name>
</gene>
<evidence type="ECO:0000256" key="3">
    <source>
        <dbReference type="ARBA" id="ARBA00022630"/>
    </source>
</evidence>
<keyword evidence="3" id="KW-0285">Flavoprotein</keyword>
<evidence type="ECO:0000256" key="4">
    <source>
        <dbReference type="ARBA" id="ARBA00022643"/>
    </source>
</evidence>
<dbReference type="RefSeq" id="WP_156202682.1">
    <property type="nucleotide sequence ID" value="NZ_CP046457.1"/>
</dbReference>
<dbReference type="InterPro" id="IPR013785">
    <property type="entry name" value="Aldolase_TIM"/>
</dbReference>
<evidence type="ECO:0000313" key="6">
    <source>
        <dbReference type="EMBL" id="QGT98715.1"/>
    </source>
</evidence>
<dbReference type="InterPro" id="IPR004136">
    <property type="entry name" value="NMO"/>
</dbReference>
<dbReference type="CDD" id="cd04730">
    <property type="entry name" value="NPD_like"/>
    <property type="match status" value="1"/>
</dbReference>
<organism evidence="6 7">
    <name type="scientific">Candidatus Syntrophocurvum alkaliphilum</name>
    <dbReference type="NCBI Taxonomy" id="2293317"/>
    <lineage>
        <taxon>Bacteria</taxon>
        <taxon>Bacillati</taxon>
        <taxon>Bacillota</taxon>
        <taxon>Clostridia</taxon>
        <taxon>Eubacteriales</taxon>
        <taxon>Syntrophomonadaceae</taxon>
        <taxon>Candidatus Syntrophocurvum</taxon>
    </lineage>
</organism>
<keyword evidence="4" id="KW-0288">FMN</keyword>
<dbReference type="NCBIfam" id="TIGR03151">
    <property type="entry name" value="enACPred_II"/>
    <property type="match status" value="1"/>
</dbReference>